<feature type="coiled-coil region" evidence="1">
    <location>
        <begin position="245"/>
        <end position="293"/>
    </location>
</feature>
<keyword evidence="2" id="KW-0472">Membrane</keyword>
<organism evidence="3 4">
    <name type="scientific">Photobacterium angustum</name>
    <dbReference type="NCBI Taxonomy" id="661"/>
    <lineage>
        <taxon>Bacteria</taxon>
        <taxon>Pseudomonadati</taxon>
        <taxon>Pseudomonadota</taxon>
        <taxon>Gammaproteobacteria</taxon>
        <taxon>Vibrionales</taxon>
        <taxon>Vibrionaceae</taxon>
        <taxon>Photobacterium</taxon>
    </lineage>
</organism>
<dbReference type="PANTHER" id="PTHR32309:SF13">
    <property type="entry name" value="FERRIC ENTEROBACTIN TRANSPORT PROTEIN FEPE"/>
    <property type="match status" value="1"/>
</dbReference>
<keyword evidence="3" id="KW-0813">Transport</keyword>
<sequence length="482" mass="55414">MRHLFITRLYPLLYGLWLHRYLLVLPIIIMPFLMTIGGFLKTKYYYSETTILVQEAALLNPFLEDLSISMNLQQRIKALQVVIQSQSTLAIVIDELDLVPDKDPQKIKHVTAQLEKGITLDLTGNDLVQMSLVWQQPEQIPEILNTLSRIFLEKLRAPGRASVDNSEVFLQKQLTTTQKDLELAESELATFKAENADNLPLLQGVNVDTSIKLVRKINESELALLHAKSKRDSMYKTLINTNPVIGKLEQEIVIAEAELAILRASYTDKHSSIKNVLRRLNRLKQERTRQVELQQSLTPEQIDSLWQRLANSSQDPEKQSQPILLSQFEALQQAESEIDAINQELVLLKKQAANIIGKRVEFAELEKKLTSLDRNYKVKSTIYNQLLERYEMARVTGHLGRFEEPDKLKIIDKPSVPNAPQNWPWWMNFLSGILFGAVIALFLVGISIIFDTRLYQSNHIRQLVSYPILVRIPYFSKELKHD</sequence>
<evidence type="ECO:0000313" key="4">
    <source>
        <dbReference type="Proteomes" id="UP000238730"/>
    </source>
</evidence>
<evidence type="ECO:0000313" key="3">
    <source>
        <dbReference type="EMBL" id="PQJ68019.1"/>
    </source>
</evidence>
<reference evidence="3 4" key="1">
    <citation type="submission" date="2016-12" db="EMBL/GenBank/DDBJ databases">
        <title>Diversity of luminous bacteria.</title>
        <authorList>
            <person name="Yoshizawa S."/>
            <person name="Kogure K."/>
        </authorList>
    </citation>
    <scope>NUCLEOTIDE SEQUENCE [LARGE SCALE GENOMIC DNA]</scope>
    <source>
        <strain evidence="3 4">LC1-200</strain>
    </source>
</reference>
<feature type="coiled-coil region" evidence="1">
    <location>
        <begin position="324"/>
        <end position="351"/>
    </location>
</feature>
<protein>
    <submittedName>
        <fullName evidence="3">Sugar transporter</fullName>
    </submittedName>
</protein>
<evidence type="ECO:0000256" key="1">
    <source>
        <dbReference type="SAM" id="Coils"/>
    </source>
</evidence>
<dbReference type="PANTHER" id="PTHR32309">
    <property type="entry name" value="TYROSINE-PROTEIN KINASE"/>
    <property type="match status" value="1"/>
</dbReference>
<keyword evidence="1" id="KW-0175">Coiled coil</keyword>
<keyword evidence="2" id="KW-0812">Transmembrane</keyword>
<dbReference type="GO" id="GO:0004713">
    <property type="term" value="F:protein tyrosine kinase activity"/>
    <property type="evidence" value="ECO:0007669"/>
    <property type="project" value="TreeGrafter"/>
</dbReference>
<dbReference type="RefSeq" id="WP_105061073.1">
    <property type="nucleotide sequence ID" value="NZ_MSCJ01000001.1"/>
</dbReference>
<dbReference type="InterPro" id="IPR050445">
    <property type="entry name" value="Bact_polysacc_biosynth/exp"/>
</dbReference>
<feature type="transmembrane region" description="Helical" evidence="2">
    <location>
        <begin position="21"/>
        <end position="40"/>
    </location>
</feature>
<gene>
    <name evidence="3" type="ORF">BTO08_11940</name>
</gene>
<dbReference type="GO" id="GO:0005886">
    <property type="term" value="C:plasma membrane"/>
    <property type="evidence" value="ECO:0007669"/>
    <property type="project" value="TreeGrafter"/>
</dbReference>
<dbReference type="AlphaFoldDB" id="A0A2S7W0Z6"/>
<accession>A0A2S7W0Z6</accession>
<dbReference type="OrthoDB" id="6210130at2"/>
<feature type="transmembrane region" description="Helical" evidence="2">
    <location>
        <begin position="425"/>
        <end position="450"/>
    </location>
</feature>
<dbReference type="EMBL" id="MSCJ01000001">
    <property type="protein sequence ID" value="PQJ68019.1"/>
    <property type="molecule type" value="Genomic_DNA"/>
</dbReference>
<comment type="caution">
    <text evidence="3">The sequence shown here is derived from an EMBL/GenBank/DDBJ whole genome shotgun (WGS) entry which is preliminary data.</text>
</comment>
<keyword evidence="2" id="KW-1133">Transmembrane helix</keyword>
<name>A0A2S7W0Z6_PHOAN</name>
<evidence type="ECO:0000256" key="2">
    <source>
        <dbReference type="SAM" id="Phobius"/>
    </source>
</evidence>
<keyword evidence="3" id="KW-0762">Sugar transport</keyword>
<proteinExistence type="predicted"/>
<dbReference type="Proteomes" id="UP000238730">
    <property type="component" value="Unassembled WGS sequence"/>
</dbReference>